<dbReference type="InterPro" id="IPR036388">
    <property type="entry name" value="WH-like_DNA-bd_sf"/>
</dbReference>
<dbReference type="Gene3D" id="3.40.190.10">
    <property type="entry name" value="Periplasmic binding protein-like II"/>
    <property type="match status" value="2"/>
</dbReference>
<organism evidence="6 7">
    <name type="scientific">Serratia proteamaculans</name>
    <dbReference type="NCBI Taxonomy" id="28151"/>
    <lineage>
        <taxon>Bacteria</taxon>
        <taxon>Pseudomonadati</taxon>
        <taxon>Pseudomonadota</taxon>
        <taxon>Gammaproteobacteria</taxon>
        <taxon>Enterobacterales</taxon>
        <taxon>Yersiniaceae</taxon>
        <taxon>Serratia</taxon>
    </lineage>
</organism>
<dbReference type="Pfam" id="PF00126">
    <property type="entry name" value="HTH_1"/>
    <property type="match status" value="1"/>
</dbReference>
<dbReference type="Gene3D" id="1.10.10.10">
    <property type="entry name" value="Winged helix-like DNA-binding domain superfamily/Winged helix DNA-binding domain"/>
    <property type="match status" value="1"/>
</dbReference>
<evidence type="ECO:0000259" key="5">
    <source>
        <dbReference type="PROSITE" id="PS50931"/>
    </source>
</evidence>
<dbReference type="InterPro" id="IPR005119">
    <property type="entry name" value="LysR_subst-bd"/>
</dbReference>
<keyword evidence="4" id="KW-0804">Transcription</keyword>
<protein>
    <submittedName>
        <fullName evidence="6">LysR family transcriptional regulator</fullName>
    </submittedName>
</protein>
<evidence type="ECO:0000256" key="1">
    <source>
        <dbReference type="ARBA" id="ARBA00009437"/>
    </source>
</evidence>
<dbReference type="Proteomes" id="UP000381260">
    <property type="component" value="Chromosome"/>
</dbReference>
<dbReference type="EMBL" id="CP045913">
    <property type="protein sequence ID" value="QGH60392.1"/>
    <property type="molecule type" value="Genomic_DNA"/>
</dbReference>
<dbReference type="PROSITE" id="PS50931">
    <property type="entry name" value="HTH_LYSR"/>
    <property type="match status" value="1"/>
</dbReference>
<gene>
    <name evidence="6" type="ORF">GHV41_05830</name>
</gene>
<dbReference type="PANTHER" id="PTHR30579:SF7">
    <property type="entry name" value="HTH-TYPE TRANSCRIPTIONAL REGULATOR LRHA-RELATED"/>
    <property type="match status" value="1"/>
</dbReference>
<dbReference type="GO" id="GO:0003677">
    <property type="term" value="F:DNA binding"/>
    <property type="evidence" value="ECO:0007669"/>
    <property type="project" value="UniProtKB-KW"/>
</dbReference>
<dbReference type="InterPro" id="IPR036390">
    <property type="entry name" value="WH_DNA-bd_sf"/>
</dbReference>
<name>A0A5Q2V4L5_SERPR</name>
<dbReference type="GO" id="GO:0003700">
    <property type="term" value="F:DNA-binding transcription factor activity"/>
    <property type="evidence" value="ECO:0007669"/>
    <property type="project" value="InterPro"/>
</dbReference>
<reference evidence="6 7" key="1">
    <citation type="submission" date="2019-11" db="EMBL/GenBank/DDBJ databases">
        <title>The Phosphoenolpyruvate Phosphotransferase System Regulates Serratia proteamaculans 336X Biofilm Formation and Wheat Roots colonization.</title>
        <authorList>
            <person name="Liu F."/>
        </authorList>
    </citation>
    <scope>NUCLEOTIDE SEQUENCE [LARGE SCALE GENOMIC DNA]</scope>
    <source>
        <strain evidence="6 7">336X</strain>
    </source>
</reference>
<evidence type="ECO:0000313" key="7">
    <source>
        <dbReference type="Proteomes" id="UP000381260"/>
    </source>
</evidence>
<comment type="similarity">
    <text evidence="1">Belongs to the LysR transcriptional regulatory family.</text>
</comment>
<dbReference type="SUPFAM" id="SSF53850">
    <property type="entry name" value="Periplasmic binding protein-like II"/>
    <property type="match status" value="1"/>
</dbReference>
<dbReference type="InterPro" id="IPR000847">
    <property type="entry name" value="LysR_HTH_N"/>
</dbReference>
<evidence type="ECO:0000256" key="3">
    <source>
        <dbReference type="ARBA" id="ARBA00023125"/>
    </source>
</evidence>
<evidence type="ECO:0000256" key="4">
    <source>
        <dbReference type="ARBA" id="ARBA00023163"/>
    </source>
</evidence>
<evidence type="ECO:0000256" key="2">
    <source>
        <dbReference type="ARBA" id="ARBA00023015"/>
    </source>
</evidence>
<keyword evidence="2" id="KW-0805">Transcription regulation</keyword>
<feature type="domain" description="HTH lysR-type" evidence="5">
    <location>
        <begin position="12"/>
        <end position="69"/>
    </location>
</feature>
<dbReference type="InterPro" id="IPR050176">
    <property type="entry name" value="LTTR"/>
</dbReference>
<dbReference type="SUPFAM" id="SSF46785">
    <property type="entry name" value="Winged helix' DNA-binding domain"/>
    <property type="match status" value="1"/>
</dbReference>
<keyword evidence="3" id="KW-0238">DNA-binding</keyword>
<dbReference type="Pfam" id="PF03466">
    <property type="entry name" value="LysR_substrate"/>
    <property type="match status" value="1"/>
</dbReference>
<accession>A0A5Q2V4L5</accession>
<proteinExistence type="inferred from homology"/>
<dbReference type="AlphaFoldDB" id="A0A5Q2V4L5"/>
<sequence>MATEMQEKMLQLDLRWLKTFLLVADTGSMTEAGDLLARTQAAISTHVKNIEDALGKKVFDRAGKRLALTATGTELQFHALKILHVYNQSMLSLQQSAIKATVRFGIADVYAEKYLPPILQCLHQHYPDVELSLVCLPSSALIPMIDSKELDLALVTQEDPLRGQWLFGERMFWVSDATADIGRLRPLPLSLYEFGSRALEQMAAALDTLEGGYRVLYTSPNIAAQKAAIATGRCLAAIAECHISADMRIADNPQLPPLPVLNVVLIGAHGNKQPGLLEGIGGQIGRLFAPTTGRGEGGD</sequence>
<evidence type="ECO:0000313" key="6">
    <source>
        <dbReference type="EMBL" id="QGH60392.1"/>
    </source>
</evidence>
<dbReference type="PANTHER" id="PTHR30579">
    <property type="entry name" value="TRANSCRIPTIONAL REGULATOR"/>
    <property type="match status" value="1"/>
</dbReference>